<dbReference type="Gene3D" id="1.20.140.10">
    <property type="entry name" value="Butyryl-CoA Dehydrogenase, subunit A, domain 3"/>
    <property type="match status" value="1"/>
</dbReference>
<evidence type="ECO:0000259" key="8">
    <source>
        <dbReference type="Pfam" id="PF00441"/>
    </source>
</evidence>
<dbReference type="Pfam" id="PF02770">
    <property type="entry name" value="Acyl-CoA_dh_M"/>
    <property type="match status" value="1"/>
</dbReference>
<evidence type="ECO:0000256" key="2">
    <source>
        <dbReference type="ARBA" id="ARBA00009347"/>
    </source>
</evidence>
<accession>A0A1H9SEA3</accession>
<evidence type="ECO:0000256" key="6">
    <source>
        <dbReference type="ARBA" id="ARBA00023002"/>
    </source>
</evidence>
<dbReference type="SUPFAM" id="SSF47203">
    <property type="entry name" value="Acyl-CoA dehydrogenase C-terminal domain-like"/>
    <property type="match status" value="1"/>
</dbReference>
<evidence type="ECO:0000313" key="14">
    <source>
        <dbReference type="Proteomes" id="UP000186599"/>
    </source>
</evidence>
<evidence type="ECO:0000256" key="5">
    <source>
        <dbReference type="ARBA" id="ARBA00022827"/>
    </source>
</evidence>
<dbReference type="Proteomes" id="UP000186599">
    <property type="component" value="Unassembled WGS sequence"/>
</dbReference>
<feature type="domain" description="Acyl-CoA oxidase/dehydrogenase middle" evidence="9">
    <location>
        <begin position="147"/>
        <end position="244"/>
    </location>
</feature>
<dbReference type="SUPFAM" id="SSF56645">
    <property type="entry name" value="Acyl-CoA dehydrogenase NM domain-like"/>
    <property type="match status" value="1"/>
</dbReference>
<comment type="similarity">
    <text evidence="2 7">Belongs to the acyl-CoA dehydrogenase family.</text>
</comment>
<dbReference type="STRING" id="653930.SAMN05216589_1499"/>
<keyword evidence="14" id="KW-1185">Reference proteome</keyword>
<comment type="cofactor">
    <cofactor evidence="1 7">
        <name>FAD</name>
        <dbReference type="ChEBI" id="CHEBI:57692"/>
    </cofactor>
</comment>
<dbReference type="Pfam" id="PF00441">
    <property type="entry name" value="Acyl-CoA_dh_1"/>
    <property type="match status" value="1"/>
</dbReference>
<dbReference type="Pfam" id="PF02771">
    <property type="entry name" value="Acyl-CoA_dh_N"/>
    <property type="match status" value="1"/>
</dbReference>
<comment type="subunit">
    <text evidence="3">Homodimer.</text>
</comment>
<name>A0A1H9SEA3_9GAMM</name>
<feature type="domain" description="Acyl-CoA dehydrogenase/oxidase C-terminal" evidence="8">
    <location>
        <begin position="260"/>
        <end position="409"/>
    </location>
</feature>
<protein>
    <submittedName>
        <fullName evidence="11">Acyl-CoA dehydrogenase</fullName>
    </submittedName>
</protein>
<dbReference type="InterPro" id="IPR009075">
    <property type="entry name" value="AcylCo_DH/oxidase_C"/>
</dbReference>
<dbReference type="PANTHER" id="PTHR48083:SF13">
    <property type="entry name" value="ACYL-COA DEHYDROGENASE FAMILY MEMBER 11"/>
    <property type="match status" value="1"/>
</dbReference>
<reference evidence="13 16" key="2">
    <citation type="submission" date="2019-04" db="EMBL/GenBank/DDBJ databases">
        <title>Crypto-aerobic microbial life in anoxic (sulfidic) marine sediments.</title>
        <authorList>
            <person name="Bhattacharya S."/>
            <person name="Roy C."/>
            <person name="Mondal N."/>
            <person name="Sarkar J."/>
            <person name="Mandal S."/>
            <person name="Rameez M.J."/>
            <person name="Ghosh W."/>
        </authorList>
    </citation>
    <scope>NUCLEOTIDE SEQUENCE [LARGE SCALE GENOMIC DNA]</scope>
    <source>
        <strain evidence="13 16">SBBB</strain>
    </source>
</reference>
<dbReference type="EMBL" id="FOUA01000002">
    <property type="protein sequence ID" value="SFL96380.1"/>
    <property type="molecule type" value="Genomic_DNA"/>
</dbReference>
<reference evidence="14 15" key="1">
    <citation type="submission" date="2016-10" db="EMBL/GenBank/DDBJ databases">
        <authorList>
            <person name="de Groot N.N."/>
        </authorList>
    </citation>
    <scope>NUCLEOTIDE SEQUENCE [LARGE SCALE GENOMIC DNA]</scope>
    <source>
        <strain evidence="12 14">CGMCC 1.9095</strain>
        <strain evidence="11 15">DSM 22558</strain>
    </source>
</reference>
<keyword evidence="5 7" id="KW-0274">FAD</keyword>
<evidence type="ECO:0000259" key="10">
    <source>
        <dbReference type="Pfam" id="PF02771"/>
    </source>
</evidence>
<dbReference type="InterPro" id="IPR037069">
    <property type="entry name" value="AcylCoA_DH/ox_N_sf"/>
</dbReference>
<evidence type="ECO:0000256" key="3">
    <source>
        <dbReference type="ARBA" id="ARBA00011738"/>
    </source>
</evidence>
<dbReference type="Proteomes" id="UP000186904">
    <property type="component" value="Unassembled WGS sequence"/>
</dbReference>
<evidence type="ECO:0000313" key="11">
    <source>
        <dbReference type="EMBL" id="SER83238.1"/>
    </source>
</evidence>
<dbReference type="PANTHER" id="PTHR48083">
    <property type="entry name" value="MEDIUM-CHAIN SPECIFIC ACYL-COA DEHYDROGENASE, MITOCHONDRIAL-RELATED"/>
    <property type="match status" value="1"/>
</dbReference>
<dbReference type="Proteomes" id="UP000305198">
    <property type="component" value="Unassembled WGS sequence"/>
</dbReference>
<dbReference type="InterPro" id="IPR013786">
    <property type="entry name" value="AcylCoA_DH/ox_N"/>
</dbReference>
<dbReference type="OrthoDB" id="9769473at2"/>
<feature type="domain" description="Acyl-CoA dehydrogenase/oxidase N-terminal" evidence="10">
    <location>
        <begin position="17"/>
        <end position="143"/>
    </location>
</feature>
<dbReference type="FunFam" id="2.40.110.10:FF:000002">
    <property type="entry name" value="Acyl-CoA dehydrogenase fadE12"/>
    <property type="match status" value="1"/>
</dbReference>
<evidence type="ECO:0000313" key="15">
    <source>
        <dbReference type="Proteomes" id="UP000186904"/>
    </source>
</evidence>
<organism evidence="11 15">
    <name type="scientific">Halopseudomonas bauzanensis</name>
    <dbReference type="NCBI Taxonomy" id="653930"/>
    <lineage>
        <taxon>Bacteria</taxon>
        <taxon>Pseudomonadati</taxon>
        <taxon>Pseudomonadota</taxon>
        <taxon>Gammaproteobacteria</taxon>
        <taxon>Pseudomonadales</taxon>
        <taxon>Pseudomonadaceae</taxon>
        <taxon>Halopseudomonas</taxon>
    </lineage>
</organism>
<evidence type="ECO:0000256" key="1">
    <source>
        <dbReference type="ARBA" id="ARBA00001974"/>
    </source>
</evidence>
<dbReference type="AlphaFoldDB" id="A0A1H9SEA3"/>
<dbReference type="Gene3D" id="1.10.540.10">
    <property type="entry name" value="Acyl-CoA dehydrogenase/oxidase, N-terminal domain"/>
    <property type="match status" value="1"/>
</dbReference>
<dbReference type="GO" id="GO:0005737">
    <property type="term" value="C:cytoplasm"/>
    <property type="evidence" value="ECO:0007669"/>
    <property type="project" value="TreeGrafter"/>
</dbReference>
<evidence type="ECO:0000313" key="12">
    <source>
        <dbReference type="EMBL" id="SFL96380.1"/>
    </source>
</evidence>
<dbReference type="InterPro" id="IPR006091">
    <property type="entry name" value="Acyl-CoA_Oxase/DH_mid-dom"/>
</dbReference>
<dbReference type="InterPro" id="IPR009100">
    <property type="entry name" value="AcylCoA_DH/oxidase_NM_dom_sf"/>
</dbReference>
<dbReference type="Gene3D" id="2.40.110.10">
    <property type="entry name" value="Butyryl-CoA Dehydrogenase, subunit A, domain 2"/>
    <property type="match status" value="1"/>
</dbReference>
<dbReference type="InterPro" id="IPR050741">
    <property type="entry name" value="Acyl-CoA_dehydrogenase"/>
</dbReference>
<dbReference type="InterPro" id="IPR036250">
    <property type="entry name" value="AcylCo_DH-like_C"/>
</dbReference>
<keyword evidence="6 7" id="KW-0560">Oxidoreductase</keyword>
<evidence type="ECO:0000259" key="9">
    <source>
        <dbReference type="Pfam" id="PF02770"/>
    </source>
</evidence>
<keyword evidence="4 7" id="KW-0285">Flavoprotein</keyword>
<gene>
    <name evidence="13" type="ORF">FA869_01930</name>
    <name evidence="12" type="ORF">SAMN04487855_1815</name>
    <name evidence="11" type="ORF">SAMN05216589_1499</name>
</gene>
<dbReference type="GO" id="GO:0033539">
    <property type="term" value="P:fatty acid beta-oxidation using acyl-CoA dehydrogenase"/>
    <property type="evidence" value="ECO:0007669"/>
    <property type="project" value="TreeGrafter"/>
</dbReference>
<dbReference type="EMBL" id="FOGN01000002">
    <property type="protein sequence ID" value="SER83238.1"/>
    <property type="molecule type" value="Genomic_DNA"/>
</dbReference>
<proteinExistence type="inferred from homology"/>
<evidence type="ECO:0000256" key="7">
    <source>
        <dbReference type="RuleBase" id="RU362125"/>
    </source>
</evidence>
<dbReference type="EMBL" id="SWAV01000001">
    <property type="protein sequence ID" value="TKA92968.1"/>
    <property type="molecule type" value="Genomic_DNA"/>
</dbReference>
<evidence type="ECO:0000256" key="4">
    <source>
        <dbReference type="ARBA" id="ARBA00022630"/>
    </source>
</evidence>
<dbReference type="RefSeq" id="WP_036991804.1">
    <property type="nucleotide sequence ID" value="NZ_FOGN01000002.1"/>
</dbReference>
<dbReference type="InterPro" id="IPR046373">
    <property type="entry name" value="Acyl-CoA_Oxase/DH_mid-dom_sf"/>
</dbReference>
<dbReference type="GO" id="GO:0003995">
    <property type="term" value="F:acyl-CoA dehydrogenase activity"/>
    <property type="evidence" value="ECO:0007669"/>
    <property type="project" value="TreeGrafter"/>
</dbReference>
<evidence type="ECO:0000313" key="13">
    <source>
        <dbReference type="EMBL" id="TKA92968.1"/>
    </source>
</evidence>
<sequence length="418" mass="46276">MNNDNNRDDLNNLAISEKAKPLLEAVIKHVRENVDPILEEYDRLGEGRADRFSYVPGQLELIEGAKAKAKAAGLWNFFLPNAETGEGLSNLDYAYIAFELGKNPLASQTLNCSAPDTGNMEVLERVGTPEQKEKWLKPLLAGEIRSCFAMTEPDVASSDARNIGTTAVLEGDEWVINGDKYYISGAGDPRCKIMICMVKTSPDAEAFRQQSQILVPMDTPGVQILGPMNVFGHDDAPHGHMHIKLDNVRVPKENILWGEGRGFEISQVRLGPGRIHHCMRSIGAAEKALDLTLERGISREAFGKRIIDLGKNMETVSRARIEIEAMRLMVLKAAKAMDVLGNKEARIWVSMAKAMVPEKCCKIIDEAIQIHGATGVSQWSPLTEMYMKQRTLRLADGPDEVHHNVVARAEVKRVENLG</sequence>
<evidence type="ECO:0000313" key="16">
    <source>
        <dbReference type="Proteomes" id="UP000305198"/>
    </source>
</evidence>
<dbReference type="GO" id="GO:0050660">
    <property type="term" value="F:flavin adenine dinucleotide binding"/>
    <property type="evidence" value="ECO:0007669"/>
    <property type="project" value="InterPro"/>
</dbReference>